<evidence type="ECO:0000256" key="2">
    <source>
        <dbReference type="ARBA" id="ARBA00022642"/>
    </source>
</evidence>
<dbReference type="InterPro" id="IPR014729">
    <property type="entry name" value="Rossmann-like_a/b/a_fold"/>
</dbReference>
<feature type="domain" description="Cytidyltransferase-like" evidence="8">
    <location>
        <begin position="5"/>
        <end position="131"/>
    </location>
</feature>
<evidence type="ECO:0000256" key="3">
    <source>
        <dbReference type="ARBA" id="ARBA00022679"/>
    </source>
</evidence>
<keyword evidence="2" id="KW-0662">Pyridine nucleotide biosynthesis</keyword>
<dbReference type="NCBIfam" id="TIGR00125">
    <property type="entry name" value="cyt_tran_rel"/>
    <property type="match status" value="1"/>
</dbReference>
<dbReference type="InterPro" id="IPR005248">
    <property type="entry name" value="NadD/NMNAT"/>
</dbReference>
<dbReference type="Gene3D" id="3.40.50.620">
    <property type="entry name" value="HUPs"/>
    <property type="match status" value="1"/>
</dbReference>
<dbReference type="UniPathway" id="UPA00253"/>
<evidence type="ECO:0000256" key="1">
    <source>
        <dbReference type="ARBA" id="ARBA00004790"/>
    </source>
</evidence>
<dbReference type="CDD" id="cd02165">
    <property type="entry name" value="NMNAT"/>
    <property type="match status" value="1"/>
</dbReference>
<evidence type="ECO:0000256" key="5">
    <source>
        <dbReference type="ARBA" id="ARBA00022741"/>
    </source>
</evidence>
<comment type="pathway">
    <text evidence="1">Cofactor biosynthesis; NAD(+) biosynthesis.</text>
</comment>
<keyword evidence="6" id="KW-0067">ATP-binding</keyword>
<dbReference type="GO" id="GO:0005524">
    <property type="term" value="F:ATP binding"/>
    <property type="evidence" value="ECO:0007669"/>
    <property type="project" value="UniProtKB-KW"/>
</dbReference>
<dbReference type="Pfam" id="PF01467">
    <property type="entry name" value="CTP_transf_like"/>
    <property type="match status" value="1"/>
</dbReference>
<dbReference type="InterPro" id="IPR004821">
    <property type="entry name" value="Cyt_trans-like"/>
</dbReference>
<keyword evidence="7" id="KW-0520">NAD</keyword>
<dbReference type="PANTHER" id="PTHR39321">
    <property type="entry name" value="NICOTINATE-NUCLEOTIDE ADENYLYLTRANSFERASE-RELATED"/>
    <property type="match status" value="1"/>
</dbReference>
<keyword evidence="4" id="KW-0548">Nucleotidyltransferase</keyword>
<evidence type="ECO:0000256" key="7">
    <source>
        <dbReference type="ARBA" id="ARBA00023027"/>
    </source>
</evidence>
<dbReference type="SUPFAM" id="SSF52374">
    <property type="entry name" value="Nucleotidylyl transferase"/>
    <property type="match status" value="1"/>
</dbReference>
<dbReference type="GO" id="GO:0070566">
    <property type="term" value="F:adenylyltransferase activity"/>
    <property type="evidence" value="ECO:0007669"/>
    <property type="project" value="UniProtKB-ARBA"/>
</dbReference>
<proteinExistence type="inferred from homology"/>
<dbReference type="EMBL" id="CAEZXP010000005">
    <property type="protein sequence ID" value="CAB4703364.1"/>
    <property type="molecule type" value="Genomic_DNA"/>
</dbReference>
<keyword evidence="5" id="KW-0547">Nucleotide-binding</keyword>
<evidence type="ECO:0000256" key="6">
    <source>
        <dbReference type="ARBA" id="ARBA00022840"/>
    </source>
</evidence>
<protein>
    <submittedName>
        <fullName evidence="9">Unannotated protein</fullName>
    </submittedName>
</protein>
<dbReference type="GO" id="GO:0009435">
    <property type="term" value="P:NAD+ biosynthetic process"/>
    <property type="evidence" value="ECO:0007669"/>
    <property type="project" value="UniProtKB-UniPathway"/>
</dbReference>
<evidence type="ECO:0000259" key="8">
    <source>
        <dbReference type="Pfam" id="PF01467"/>
    </source>
</evidence>
<gene>
    <name evidence="9" type="ORF">UFOPK2399_01502</name>
</gene>
<keyword evidence="3" id="KW-0808">Transferase</keyword>
<dbReference type="HAMAP" id="MF_00244">
    <property type="entry name" value="NaMN_adenylyltr"/>
    <property type="match status" value="1"/>
</dbReference>
<reference evidence="9" key="1">
    <citation type="submission" date="2020-05" db="EMBL/GenBank/DDBJ databases">
        <authorList>
            <person name="Chiriac C."/>
            <person name="Salcher M."/>
            <person name="Ghai R."/>
            <person name="Kavagutti S V."/>
        </authorList>
    </citation>
    <scope>NUCLEOTIDE SEQUENCE</scope>
</reference>
<evidence type="ECO:0000256" key="4">
    <source>
        <dbReference type="ARBA" id="ARBA00022695"/>
    </source>
</evidence>
<sequence>MTVALFGGAFDPPHNGHVELLAAAKAGFDVARATVVVAGAPGHKDVATPAADRFAFAKLAFPGDDVILDDHARTIDLLRDHPEWGDPLFLIGADQFADFLSWKEPAEVLRRARLGVATRPGFGFESLAPVLGALGKADRITFFEIEPLPIASRELRTLLEAGEDVSAHIPASVATEIDRRGLYGRHQGYTR</sequence>
<dbReference type="PANTHER" id="PTHR39321:SF3">
    <property type="entry name" value="PHOSPHOPANTETHEINE ADENYLYLTRANSFERASE"/>
    <property type="match status" value="1"/>
</dbReference>
<dbReference type="AlphaFoldDB" id="A0A6J6Q5V8"/>
<name>A0A6J6Q5V8_9ZZZZ</name>
<organism evidence="9">
    <name type="scientific">freshwater metagenome</name>
    <dbReference type="NCBI Taxonomy" id="449393"/>
    <lineage>
        <taxon>unclassified sequences</taxon>
        <taxon>metagenomes</taxon>
        <taxon>ecological metagenomes</taxon>
    </lineage>
</organism>
<evidence type="ECO:0000313" key="9">
    <source>
        <dbReference type="EMBL" id="CAB4703364.1"/>
    </source>
</evidence>
<accession>A0A6J6Q5V8</accession>